<reference evidence="2" key="1">
    <citation type="submission" date="2022-07" db="EMBL/GenBank/DDBJ databases">
        <title>Phylogenomic reconstructions and comparative analyses of Kickxellomycotina fungi.</title>
        <authorList>
            <person name="Reynolds N.K."/>
            <person name="Stajich J.E."/>
            <person name="Barry K."/>
            <person name="Grigoriev I.V."/>
            <person name="Crous P."/>
            <person name="Smith M.E."/>
        </authorList>
    </citation>
    <scope>NUCLEOTIDE SEQUENCE</scope>
    <source>
        <strain evidence="2">NBRC 32514</strain>
    </source>
</reference>
<name>A0A9W8CU07_9FUNG</name>
<dbReference type="PANTHER" id="PTHR11799">
    <property type="entry name" value="PARAOXONASE"/>
    <property type="match status" value="1"/>
</dbReference>
<keyword evidence="3" id="KW-1185">Reference proteome</keyword>
<dbReference type="Pfam" id="PF08450">
    <property type="entry name" value="SGL"/>
    <property type="match status" value="1"/>
</dbReference>
<evidence type="ECO:0000259" key="1">
    <source>
        <dbReference type="Pfam" id="PF08450"/>
    </source>
</evidence>
<dbReference type="InterPro" id="IPR013658">
    <property type="entry name" value="SGL"/>
</dbReference>
<organism evidence="2 3">
    <name type="scientific">Coemansia erecta</name>
    <dbReference type="NCBI Taxonomy" id="147472"/>
    <lineage>
        <taxon>Eukaryota</taxon>
        <taxon>Fungi</taxon>
        <taxon>Fungi incertae sedis</taxon>
        <taxon>Zoopagomycota</taxon>
        <taxon>Kickxellomycotina</taxon>
        <taxon>Kickxellomycetes</taxon>
        <taxon>Kickxellales</taxon>
        <taxon>Kickxellaceae</taxon>
        <taxon>Coemansia</taxon>
    </lineage>
</organism>
<dbReference type="EMBL" id="JANBOJ010000055">
    <property type="protein sequence ID" value="KAJ1723733.1"/>
    <property type="molecule type" value="Genomic_DNA"/>
</dbReference>
<gene>
    <name evidence="2" type="primary">PON1</name>
    <name evidence="2" type="ORF">LPJ53_001958</name>
</gene>
<dbReference type="Proteomes" id="UP001149813">
    <property type="component" value="Unassembled WGS sequence"/>
</dbReference>
<protein>
    <submittedName>
        <fullName evidence="2">Serum paraoxonase/arylesterase 1</fullName>
    </submittedName>
</protein>
<dbReference type="InterPro" id="IPR051288">
    <property type="entry name" value="Serum_paraoxonase/arylesterase"/>
</dbReference>
<dbReference type="AlphaFoldDB" id="A0A9W8CU07"/>
<dbReference type="OrthoDB" id="5307922at2759"/>
<comment type="caution">
    <text evidence="2">The sequence shown here is derived from an EMBL/GenBank/DDBJ whole genome shotgun (WGS) entry which is preliminary data.</text>
</comment>
<accession>A0A9W8CU07</accession>
<proteinExistence type="predicted"/>
<dbReference type="Gene3D" id="2.120.10.30">
    <property type="entry name" value="TolB, C-terminal domain"/>
    <property type="match status" value="1"/>
</dbReference>
<dbReference type="SUPFAM" id="SSF63829">
    <property type="entry name" value="Calcium-dependent phosphotriesterase"/>
    <property type="match status" value="1"/>
</dbReference>
<evidence type="ECO:0000313" key="2">
    <source>
        <dbReference type="EMBL" id="KAJ1723733.1"/>
    </source>
</evidence>
<sequence>MRHASGIMRKIEILFGMPWGHIVYYGPGGVFSKARTGISYPNGIAKSADGELIYAVASSEPSISAFKADGDGVLSLVAKKVFRGFVPDNVSVDNASGNLLVAGFLNTFEMFRYNREVLRGTDARPAGSVRRLALSPDPRIGFVEESVLSHDGTLLPSTTMAVIQRRNGIKRMLLGSVMADHIAICY</sequence>
<dbReference type="PANTHER" id="PTHR11799:SF12">
    <property type="entry name" value="PARAOXONASE-RELATED"/>
    <property type="match status" value="1"/>
</dbReference>
<feature type="domain" description="SMP-30/Gluconolactonase/LRE-like region" evidence="1">
    <location>
        <begin position="20"/>
        <end position="114"/>
    </location>
</feature>
<dbReference type="InterPro" id="IPR011042">
    <property type="entry name" value="6-blade_b-propeller_TolB-like"/>
</dbReference>
<evidence type="ECO:0000313" key="3">
    <source>
        <dbReference type="Proteomes" id="UP001149813"/>
    </source>
</evidence>